<accession>A0A5C2H2N8</accession>
<comment type="subcellular location">
    <subcellularLocation>
        <location evidence="1">Cell membrane</location>
        <topology evidence="1">Multi-pass membrane protein</topology>
    </subcellularLocation>
</comment>
<keyword evidence="9" id="KW-1185">Reference proteome</keyword>
<dbReference type="PANTHER" id="PTHR42920">
    <property type="entry name" value="OS03G0707200 PROTEIN-RELATED"/>
    <property type="match status" value="1"/>
</dbReference>
<keyword evidence="8" id="KW-0614">Plasmid</keyword>
<reference evidence="8 9" key="1">
    <citation type="submission" date="2019-09" db="EMBL/GenBank/DDBJ databases">
        <title>Novel bacterium SH-1.</title>
        <authorList>
            <person name="Kim Y.-S."/>
            <person name="Kim K.-H."/>
        </authorList>
    </citation>
    <scope>NUCLEOTIDE SEQUENCE [LARGE SCALE GENOMIC DNA]</scope>
    <source>
        <strain evidence="8 9">SH-1</strain>
        <plasmid evidence="8 9">p1</plasmid>
    </source>
</reference>
<proteinExistence type="predicted"/>
<evidence type="ECO:0000256" key="2">
    <source>
        <dbReference type="ARBA" id="ARBA00022475"/>
    </source>
</evidence>
<sequence>MTGEILALCSAMLYGIAGVTISKGKKDATGDNGVFLSVVATCVLTVGLWLIWGGVSLSQLASWDSAPGLALFALAGIFSTVLGRTTMYRATERIGAVKAALFRRLIPVFALPCGLMLLGEWPEAHVLVGGAIIMAGVLCYQLLPCHLSITQNLTGDLFGIASALCYALAYSFRRMGLDGIPDPLFGTLFGAVMGLVWFPLVAAFRGGAFRHLFCDRCVWHWATALSLGIGQTLQFLALSMAPVSSVAILGTLDLFFSAAFIALFFKGERFDGRLLALAGGLAFLGSAILFSQ</sequence>
<organism evidence="8 9">
    <name type="scientific">Pukyongiella litopenaei</name>
    <dbReference type="NCBI Taxonomy" id="2605946"/>
    <lineage>
        <taxon>Bacteria</taxon>
        <taxon>Pseudomonadati</taxon>
        <taxon>Pseudomonadota</taxon>
        <taxon>Alphaproteobacteria</taxon>
        <taxon>Rhodobacterales</taxon>
        <taxon>Paracoccaceae</taxon>
        <taxon>Pukyongiella</taxon>
    </lineage>
</organism>
<dbReference type="InterPro" id="IPR051258">
    <property type="entry name" value="Diverse_Substrate_Transporter"/>
</dbReference>
<feature type="transmembrane region" description="Helical" evidence="6">
    <location>
        <begin position="124"/>
        <end position="143"/>
    </location>
</feature>
<feature type="transmembrane region" description="Helical" evidence="6">
    <location>
        <begin position="100"/>
        <end position="118"/>
    </location>
</feature>
<feature type="transmembrane region" description="Helical" evidence="6">
    <location>
        <begin position="184"/>
        <end position="206"/>
    </location>
</feature>
<evidence type="ECO:0000256" key="3">
    <source>
        <dbReference type="ARBA" id="ARBA00022692"/>
    </source>
</evidence>
<feature type="transmembrane region" description="Helical" evidence="6">
    <location>
        <begin position="218"/>
        <end position="237"/>
    </location>
</feature>
<evidence type="ECO:0000259" key="7">
    <source>
        <dbReference type="Pfam" id="PF00892"/>
    </source>
</evidence>
<feature type="transmembrane region" description="Helical" evidence="6">
    <location>
        <begin position="272"/>
        <end position="290"/>
    </location>
</feature>
<keyword evidence="2" id="KW-1003">Cell membrane</keyword>
<feature type="transmembrane region" description="Helical" evidence="6">
    <location>
        <begin position="34"/>
        <end position="55"/>
    </location>
</feature>
<dbReference type="RefSeq" id="WP_149615675.1">
    <property type="nucleotide sequence ID" value="NZ_CP043619.1"/>
</dbReference>
<evidence type="ECO:0000256" key="6">
    <source>
        <dbReference type="SAM" id="Phobius"/>
    </source>
</evidence>
<keyword evidence="4 6" id="KW-1133">Transmembrane helix</keyword>
<keyword evidence="3 6" id="KW-0812">Transmembrane</keyword>
<protein>
    <submittedName>
        <fullName evidence="8">DMT family transporter</fullName>
    </submittedName>
</protein>
<name>A0A5C2H2N8_9RHOB</name>
<dbReference type="EMBL" id="CP043619">
    <property type="protein sequence ID" value="QEP30460.1"/>
    <property type="molecule type" value="Genomic_DNA"/>
</dbReference>
<dbReference type="GO" id="GO:0005886">
    <property type="term" value="C:plasma membrane"/>
    <property type="evidence" value="ECO:0007669"/>
    <property type="project" value="UniProtKB-SubCell"/>
</dbReference>
<evidence type="ECO:0000256" key="4">
    <source>
        <dbReference type="ARBA" id="ARBA00022989"/>
    </source>
</evidence>
<dbReference type="Proteomes" id="UP000237655">
    <property type="component" value="Plasmid p1"/>
</dbReference>
<feature type="transmembrane region" description="Helical" evidence="6">
    <location>
        <begin position="67"/>
        <end position="88"/>
    </location>
</feature>
<dbReference type="PANTHER" id="PTHR42920:SF5">
    <property type="entry name" value="EAMA DOMAIN-CONTAINING PROTEIN"/>
    <property type="match status" value="1"/>
</dbReference>
<dbReference type="InterPro" id="IPR037185">
    <property type="entry name" value="EmrE-like"/>
</dbReference>
<evidence type="ECO:0000256" key="5">
    <source>
        <dbReference type="ARBA" id="ARBA00023136"/>
    </source>
</evidence>
<geneLocation type="plasmid" evidence="8 9">
    <name>p1</name>
</geneLocation>
<keyword evidence="5 6" id="KW-0472">Membrane</keyword>
<feature type="transmembrane region" description="Helical" evidence="6">
    <location>
        <begin position="243"/>
        <end position="265"/>
    </location>
</feature>
<gene>
    <name evidence="8" type="ORF">C6Y53_19815</name>
</gene>
<dbReference type="KEGG" id="thas:C6Y53_19815"/>
<dbReference type="AlphaFoldDB" id="A0A5C2H2N8"/>
<evidence type="ECO:0000313" key="9">
    <source>
        <dbReference type="Proteomes" id="UP000237655"/>
    </source>
</evidence>
<dbReference type="SUPFAM" id="SSF103481">
    <property type="entry name" value="Multidrug resistance efflux transporter EmrE"/>
    <property type="match status" value="1"/>
</dbReference>
<feature type="domain" description="EamA" evidence="7">
    <location>
        <begin position="2"/>
        <end position="139"/>
    </location>
</feature>
<dbReference type="InterPro" id="IPR000620">
    <property type="entry name" value="EamA_dom"/>
</dbReference>
<feature type="transmembrane region" description="Helical" evidence="6">
    <location>
        <begin position="155"/>
        <end position="172"/>
    </location>
</feature>
<evidence type="ECO:0000313" key="8">
    <source>
        <dbReference type="EMBL" id="QEP30460.1"/>
    </source>
</evidence>
<feature type="transmembrane region" description="Helical" evidence="6">
    <location>
        <begin position="5"/>
        <end position="22"/>
    </location>
</feature>
<evidence type="ECO:0000256" key="1">
    <source>
        <dbReference type="ARBA" id="ARBA00004651"/>
    </source>
</evidence>
<dbReference type="Pfam" id="PF00892">
    <property type="entry name" value="EamA"/>
    <property type="match status" value="1"/>
</dbReference>